<proteinExistence type="predicted"/>
<protein>
    <submittedName>
        <fullName evidence="8">Integral membrane protein</fullName>
    </submittedName>
</protein>
<dbReference type="InterPro" id="IPR023845">
    <property type="entry name" value="DUF3817_TM"/>
</dbReference>
<feature type="transmembrane region" description="Helical" evidence="6">
    <location>
        <begin position="16"/>
        <end position="36"/>
    </location>
</feature>
<gene>
    <name evidence="8" type="ORF">SAMN05444583_12950</name>
</gene>
<reference evidence="9" key="1">
    <citation type="submission" date="2016-10" db="EMBL/GenBank/DDBJ databases">
        <authorList>
            <person name="Varghese N."/>
            <person name="Submissions S."/>
        </authorList>
    </citation>
    <scope>NUCLEOTIDE SEQUENCE [LARGE SCALE GENOMIC DNA]</scope>
    <source>
        <strain evidence="9">DSM 44675</strain>
    </source>
</reference>
<organism evidence="8 9">
    <name type="scientific">Rhodococcus maanshanensis</name>
    <dbReference type="NCBI Taxonomy" id="183556"/>
    <lineage>
        <taxon>Bacteria</taxon>
        <taxon>Bacillati</taxon>
        <taxon>Actinomycetota</taxon>
        <taxon>Actinomycetes</taxon>
        <taxon>Mycobacteriales</taxon>
        <taxon>Nocardiaceae</taxon>
        <taxon>Rhodococcus</taxon>
    </lineage>
</organism>
<dbReference type="GO" id="GO:0005886">
    <property type="term" value="C:plasma membrane"/>
    <property type="evidence" value="ECO:0007669"/>
    <property type="project" value="UniProtKB-SubCell"/>
</dbReference>
<dbReference type="PANTHER" id="PTHR40077:SF1">
    <property type="entry name" value="MEMBRANE PROTEIN"/>
    <property type="match status" value="1"/>
</dbReference>
<feature type="transmembrane region" description="Helical" evidence="6">
    <location>
        <begin position="48"/>
        <end position="67"/>
    </location>
</feature>
<keyword evidence="3 6" id="KW-0812">Transmembrane</keyword>
<evidence type="ECO:0000313" key="8">
    <source>
        <dbReference type="EMBL" id="SEM26328.1"/>
    </source>
</evidence>
<dbReference type="Proteomes" id="UP000198677">
    <property type="component" value="Unassembled WGS sequence"/>
</dbReference>
<evidence type="ECO:0000256" key="3">
    <source>
        <dbReference type="ARBA" id="ARBA00022692"/>
    </source>
</evidence>
<evidence type="ECO:0000256" key="1">
    <source>
        <dbReference type="ARBA" id="ARBA00004651"/>
    </source>
</evidence>
<evidence type="ECO:0000313" key="9">
    <source>
        <dbReference type="Proteomes" id="UP000198677"/>
    </source>
</evidence>
<keyword evidence="5 6" id="KW-0472">Membrane</keyword>
<feature type="transmembrane region" description="Helical" evidence="6">
    <location>
        <begin position="79"/>
        <end position="99"/>
    </location>
</feature>
<dbReference type="NCBIfam" id="TIGR03954">
    <property type="entry name" value="integ_memb_HG"/>
    <property type="match status" value="1"/>
</dbReference>
<keyword evidence="2" id="KW-1003">Cell membrane</keyword>
<accession>A0A1H7WZR7</accession>
<feature type="domain" description="DUF3817" evidence="7">
    <location>
        <begin position="12"/>
        <end position="100"/>
    </location>
</feature>
<evidence type="ECO:0000259" key="7">
    <source>
        <dbReference type="Pfam" id="PF12823"/>
    </source>
</evidence>
<dbReference type="RefSeq" id="WP_037175514.1">
    <property type="nucleotide sequence ID" value="NZ_FOAW01000029.1"/>
</dbReference>
<dbReference type="OrthoDB" id="3396203at2"/>
<comment type="subcellular location">
    <subcellularLocation>
        <location evidence="1">Cell membrane</location>
        <topology evidence="1">Multi-pass membrane protein</topology>
    </subcellularLocation>
</comment>
<dbReference type="PANTHER" id="PTHR40077">
    <property type="entry name" value="MEMBRANE PROTEIN-RELATED"/>
    <property type="match status" value="1"/>
</dbReference>
<evidence type="ECO:0000256" key="2">
    <source>
        <dbReference type="ARBA" id="ARBA00022475"/>
    </source>
</evidence>
<keyword evidence="4 6" id="KW-1133">Transmembrane helix</keyword>
<dbReference type="EMBL" id="FOAW01000029">
    <property type="protein sequence ID" value="SEM26328.1"/>
    <property type="molecule type" value="Genomic_DNA"/>
</dbReference>
<keyword evidence="9" id="KW-1185">Reference proteome</keyword>
<dbReference type="AlphaFoldDB" id="A0A1H7WZR7"/>
<sequence length="120" mass="13053">MANIFDLSTWAKRFRFVAVLEAITWLGLLIGMAFKYLPADGNEIGVKIFGPIHGAVFVLYVLVAIVTAKKLSWSLVTTFWALVASVPPFGTIVFEAWAVRTGRLAELSADNAKEPAPALS</sequence>
<name>A0A1H7WZR7_9NOCA</name>
<evidence type="ECO:0000256" key="4">
    <source>
        <dbReference type="ARBA" id="ARBA00022989"/>
    </source>
</evidence>
<evidence type="ECO:0000256" key="5">
    <source>
        <dbReference type="ARBA" id="ARBA00023136"/>
    </source>
</evidence>
<evidence type="ECO:0000256" key="6">
    <source>
        <dbReference type="SAM" id="Phobius"/>
    </source>
</evidence>
<dbReference type="Pfam" id="PF12823">
    <property type="entry name" value="DUF3817"/>
    <property type="match status" value="1"/>
</dbReference>